<keyword evidence="4 7" id="KW-0812">Transmembrane</keyword>
<evidence type="ECO:0000256" key="4">
    <source>
        <dbReference type="ARBA" id="ARBA00022692"/>
    </source>
</evidence>
<evidence type="ECO:0000256" key="6">
    <source>
        <dbReference type="ARBA" id="ARBA00023136"/>
    </source>
</evidence>
<dbReference type="PANTHER" id="PTHR30086:SF14">
    <property type="entry name" value="HOMOSERINE_HOMOSERINE LACTONE EFFLUX PROTEIN"/>
    <property type="match status" value="1"/>
</dbReference>
<evidence type="ECO:0000256" key="2">
    <source>
        <dbReference type="ARBA" id="ARBA00007928"/>
    </source>
</evidence>
<feature type="transmembrane region" description="Helical" evidence="7">
    <location>
        <begin position="190"/>
        <end position="209"/>
    </location>
</feature>
<name>A0ABU2C645_9BURK</name>
<reference evidence="8 9" key="1">
    <citation type="submission" date="2023-07" db="EMBL/GenBank/DDBJ databases">
        <title>Sorghum-associated microbial communities from plants grown in Nebraska, USA.</title>
        <authorList>
            <person name="Schachtman D."/>
        </authorList>
    </citation>
    <scope>NUCLEOTIDE SEQUENCE [LARGE SCALE GENOMIC DNA]</scope>
    <source>
        <strain evidence="8 9">BE313</strain>
    </source>
</reference>
<keyword evidence="9" id="KW-1185">Reference proteome</keyword>
<organism evidence="8 9">
    <name type="scientific">Rhodoferax ferrireducens</name>
    <dbReference type="NCBI Taxonomy" id="192843"/>
    <lineage>
        <taxon>Bacteria</taxon>
        <taxon>Pseudomonadati</taxon>
        <taxon>Pseudomonadota</taxon>
        <taxon>Betaproteobacteria</taxon>
        <taxon>Burkholderiales</taxon>
        <taxon>Comamonadaceae</taxon>
        <taxon>Rhodoferax</taxon>
    </lineage>
</organism>
<evidence type="ECO:0000313" key="9">
    <source>
        <dbReference type="Proteomes" id="UP001180487"/>
    </source>
</evidence>
<dbReference type="PANTHER" id="PTHR30086">
    <property type="entry name" value="ARGININE EXPORTER PROTEIN ARGO"/>
    <property type="match status" value="1"/>
</dbReference>
<feature type="transmembrane region" description="Helical" evidence="7">
    <location>
        <begin position="155"/>
        <end position="178"/>
    </location>
</feature>
<sequence length="213" mass="22093">MTFMTLSTYLLYLAAVSVLVLSPGPTMLMCITRALQHGWARGVVSGAGSITAALGIMLLSALGLGAVLAASETAFTVLKVCGAAYLIYLGIKTWRSPAVAFTPGSVAASTLPSLRACYAQGLMVGASNPKALLFFAAFFPQFLDPAAAWGPQMGVLAATFMAMEMSVLALCSVGTARIAPFLASSAHVRWINRICGGLFAAMGGILLTVRRHA</sequence>
<keyword evidence="6 7" id="KW-0472">Membrane</keyword>
<proteinExistence type="inferred from homology"/>
<keyword evidence="5 7" id="KW-1133">Transmembrane helix</keyword>
<accession>A0ABU2C645</accession>
<dbReference type="Pfam" id="PF01810">
    <property type="entry name" value="LysE"/>
    <property type="match status" value="1"/>
</dbReference>
<protein>
    <submittedName>
        <fullName evidence="8">Threonine/homoserine/homoserine lactone efflux protein</fullName>
    </submittedName>
</protein>
<comment type="similarity">
    <text evidence="2">Belongs to the Rht family.</text>
</comment>
<keyword evidence="3" id="KW-1003">Cell membrane</keyword>
<feature type="transmembrane region" description="Helical" evidence="7">
    <location>
        <begin position="43"/>
        <end position="68"/>
    </location>
</feature>
<evidence type="ECO:0000256" key="3">
    <source>
        <dbReference type="ARBA" id="ARBA00022475"/>
    </source>
</evidence>
<dbReference type="InterPro" id="IPR001123">
    <property type="entry name" value="LeuE-type"/>
</dbReference>
<feature type="transmembrane region" description="Helical" evidence="7">
    <location>
        <begin position="6"/>
        <end position="31"/>
    </location>
</feature>
<feature type="transmembrane region" description="Helical" evidence="7">
    <location>
        <begin position="74"/>
        <end position="91"/>
    </location>
</feature>
<comment type="subcellular location">
    <subcellularLocation>
        <location evidence="1">Cell membrane</location>
        <topology evidence="1">Multi-pass membrane protein</topology>
    </subcellularLocation>
</comment>
<dbReference type="Proteomes" id="UP001180487">
    <property type="component" value="Unassembled WGS sequence"/>
</dbReference>
<dbReference type="RefSeq" id="WP_310372030.1">
    <property type="nucleotide sequence ID" value="NZ_JAVDXT010000001.1"/>
</dbReference>
<dbReference type="EMBL" id="JAVDXT010000001">
    <property type="protein sequence ID" value="MDR7376814.1"/>
    <property type="molecule type" value="Genomic_DNA"/>
</dbReference>
<evidence type="ECO:0000256" key="1">
    <source>
        <dbReference type="ARBA" id="ARBA00004651"/>
    </source>
</evidence>
<evidence type="ECO:0000256" key="7">
    <source>
        <dbReference type="SAM" id="Phobius"/>
    </source>
</evidence>
<comment type="caution">
    <text evidence="8">The sequence shown here is derived from an EMBL/GenBank/DDBJ whole genome shotgun (WGS) entry which is preliminary data.</text>
</comment>
<evidence type="ECO:0000313" key="8">
    <source>
        <dbReference type="EMBL" id="MDR7376814.1"/>
    </source>
</evidence>
<dbReference type="PIRSF" id="PIRSF006324">
    <property type="entry name" value="LeuE"/>
    <property type="match status" value="1"/>
</dbReference>
<evidence type="ECO:0000256" key="5">
    <source>
        <dbReference type="ARBA" id="ARBA00022989"/>
    </source>
</evidence>
<gene>
    <name evidence="8" type="ORF">J2X19_001472</name>
</gene>